<dbReference type="Proteomes" id="UP001629744">
    <property type="component" value="Unassembled WGS sequence"/>
</dbReference>
<evidence type="ECO:0000259" key="2">
    <source>
        <dbReference type="PROSITE" id="PS51387"/>
    </source>
</evidence>
<dbReference type="Pfam" id="PF01565">
    <property type="entry name" value="FAD_binding_4"/>
    <property type="match status" value="1"/>
</dbReference>
<dbReference type="Gene3D" id="1.10.45.10">
    <property type="entry name" value="Vanillyl-alcohol Oxidase, Chain A, domain 4"/>
    <property type="match status" value="1"/>
</dbReference>
<accession>A0ABW9FSC4</accession>
<dbReference type="PROSITE" id="PS51387">
    <property type="entry name" value="FAD_PCMH"/>
    <property type="match status" value="1"/>
</dbReference>
<protein>
    <submittedName>
        <fullName evidence="3">FAD-binding oxidoreductase</fullName>
    </submittedName>
</protein>
<dbReference type="PANTHER" id="PTHR43762">
    <property type="entry name" value="L-GULONOLACTONE OXIDASE"/>
    <property type="match status" value="1"/>
</dbReference>
<comment type="caution">
    <text evidence="3">The sequence shown here is derived from an EMBL/GenBank/DDBJ whole genome shotgun (WGS) entry which is preliminary data.</text>
</comment>
<reference evidence="3 4" key="1">
    <citation type="submission" date="2023-11" db="EMBL/GenBank/DDBJ databases">
        <authorList>
            <person name="Val-Calvo J."/>
            <person name="Scortti M."/>
            <person name="Vazquez-Boland J."/>
        </authorList>
    </citation>
    <scope>NUCLEOTIDE SEQUENCE [LARGE SCALE GENOMIC DNA]</scope>
    <source>
        <strain evidence="3 4">DSM 46662</strain>
    </source>
</reference>
<dbReference type="PANTHER" id="PTHR43762:SF1">
    <property type="entry name" value="D-ARABINONO-1,4-LACTONE OXIDASE"/>
    <property type="match status" value="1"/>
</dbReference>
<dbReference type="InterPro" id="IPR007173">
    <property type="entry name" value="ALO_C"/>
</dbReference>
<dbReference type="RefSeq" id="WP_348604556.1">
    <property type="nucleotide sequence ID" value="NZ_CP157276.1"/>
</dbReference>
<gene>
    <name evidence="3" type="ORF">ABEU19_001599</name>
</gene>
<organism evidence="3 4">
    <name type="scientific">Prescottella soli</name>
    <dbReference type="NCBI Taxonomy" id="1543852"/>
    <lineage>
        <taxon>Bacteria</taxon>
        <taxon>Bacillati</taxon>
        <taxon>Actinomycetota</taxon>
        <taxon>Actinomycetes</taxon>
        <taxon>Mycobacteriales</taxon>
        <taxon>Nocardiaceae</taxon>
        <taxon>Prescottella</taxon>
    </lineage>
</organism>
<dbReference type="InterPro" id="IPR016169">
    <property type="entry name" value="FAD-bd_PCMH_sub2"/>
</dbReference>
<evidence type="ECO:0000313" key="4">
    <source>
        <dbReference type="Proteomes" id="UP001629744"/>
    </source>
</evidence>
<keyword evidence="4" id="KW-1185">Reference proteome</keyword>
<dbReference type="InterPro" id="IPR036318">
    <property type="entry name" value="FAD-bd_PCMH-like_sf"/>
</dbReference>
<dbReference type="InterPro" id="IPR016166">
    <property type="entry name" value="FAD-bd_PCMH"/>
</dbReference>
<dbReference type="InterPro" id="IPR006094">
    <property type="entry name" value="Oxid_FAD_bind_N"/>
</dbReference>
<dbReference type="Pfam" id="PF04030">
    <property type="entry name" value="ALO"/>
    <property type="match status" value="1"/>
</dbReference>
<dbReference type="Gene3D" id="3.30.465.10">
    <property type="match status" value="1"/>
</dbReference>
<dbReference type="SUPFAM" id="SSF56176">
    <property type="entry name" value="FAD-binding/transporter-associated domain-like"/>
    <property type="match status" value="1"/>
</dbReference>
<feature type="domain" description="FAD-binding PCMH-type" evidence="2">
    <location>
        <begin position="25"/>
        <end position="207"/>
    </location>
</feature>
<dbReference type="InterPro" id="IPR010031">
    <property type="entry name" value="FAD_lactone_oxidase-like"/>
</dbReference>
<name>A0ABW9FSC4_9NOCA</name>
<dbReference type="InterPro" id="IPR016171">
    <property type="entry name" value="Vanillyl_alc_oxidase_C-sub2"/>
</dbReference>
<dbReference type="EMBL" id="JBDLNU010000002">
    <property type="protein sequence ID" value="MFM1728129.1"/>
    <property type="molecule type" value="Genomic_DNA"/>
</dbReference>
<evidence type="ECO:0000256" key="1">
    <source>
        <dbReference type="ARBA" id="ARBA00023002"/>
    </source>
</evidence>
<proteinExistence type="predicted"/>
<sequence length="474" mass="51950">MGKTTATSLPVERRRLTGWTRTTPIDGHVLATNDAAVLADAVAAVADANADKPAYLRRGVIARGLGRSYNESAQNSGGLTIDMTGIDRIHSIDDRALVADVDAGVSLETLIKACLPFGLWVPVLPGTRQVTVGGAIAHDIHGKSHHSTGSFGNQVVEMSLLVADGRVLTLAPDGGPDDPDGALFWATVAGIGLTGIILRAKLRLQRTETAYFLVDGARTRSLDETVDLHLDGWEDGHDFSAGWFDSISAPPRLGRGYFTRGRLARADELPPELRREPLKFDAPQLFTLPDVFPGGLGNKLTFSALSEGYYRTGATYTGRIHNITTFLHPLDGFGQWNRAYGPKGFLQYQFVVPPGRIDEFKQIIRYVQASGHVSFLNVLKMFGRGNRAPLSFPTEGWNVCLDFPIRKGVGELVRELDRRVLAIGGRLYTAKDSRTTAETFRAMYPRVDEWTAIRRRIDPNGVFLSDLGRRLELN</sequence>
<keyword evidence="1" id="KW-0560">Oxidoreductase</keyword>
<evidence type="ECO:0000313" key="3">
    <source>
        <dbReference type="EMBL" id="MFM1728129.1"/>
    </source>
</evidence>